<evidence type="ECO:0000256" key="6">
    <source>
        <dbReference type="PROSITE-ProRule" id="PRU00108"/>
    </source>
</evidence>
<comment type="caution">
    <text evidence="11">The sequence shown here is derived from an EMBL/GenBank/DDBJ whole genome shotgun (WGS) entry which is preliminary data.</text>
</comment>
<dbReference type="InterPro" id="IPR020479">
    <property type="entry name" value="HD_metazoa"/>
</dbReference>
<reference evidence="11 12" key="1">
    <citation type="journal article" date="2018" name="Nat. Ecol. Evol.">
        <title>Genomic signatures of mitonuclear coevolution across populations of Tigriopus californicus.</title>
        <authorList>
            <person name="Barreto F.S."/>
            <person name="Watson E.T."/>
            <person name="Lima T.G."/>
            <person name="Willett C.S."/>
            <person name="Edmands S."/>
            <person name="Li W."/>
            <person name="Burton R.S."/>
        </authorList>
    </citation>
    <scope>NUCLEOTIDE SEQUENCE [LARGE SCALE GENOMIC DNA]</scope>
    <source>
        <strain evidence="11 12">San Diego</strain>
    </source>
</reference>
<dbReference type="GO" id="GO:0005654">
    <property type="term" value="C:nucleoplasm"/>
    <property type="evidence" value="ECO:0007669"/>
    <property type="project" value="TreeGrafter"/>
</dbReference>
<accession>A0A553NUK1</accession>
<evidence type="ECO:0000313" key="11">
    <source>
        <dbReference type="EMBL" id="TRY69109.1"/>
    </source>
</evidence>
<keyword evidence="3 6" id="KW-0238">DNA-binding</keyword>
<keyword evidence="4 6" id="KW-0371">Homeobox</keyword>
<dbReference type="EMBL" id="VCGU01000010">
    <property type="protein sequence ID" value="TRY69109.1"/>
    <property type="molecule type" value="Genomic_DNA"/>
</dbReference>
<dbReference type="InterPro" id="IPR050609">
    <property type="entry name" value="Antp_homeobox_Deformed_sf"/>
</dbReference>
<feature type="compositionally biased region" description="Polar residues" evidence="9">
    <location>
        <begin position="292"/>
        <end position="301"/>
    </location>
</feature>
<dbReference type="GO" id="GO:0000978">
    <property type="term" value="F:RNA polymerase II cis-regulatory region sequence-specific DNA binding"/>
    <property type="evidence" value="ECO:0007669"/>
    <property type="project" value="TreeGrafter"/>
</dbReference>
<proteinExistence type="inferred from homology"/>
<evidence type="ECO:0000256" key="5">
    <source>
        <dbReference type="ARBA" id="ARBA00023242"/>
    </source>
</evidence>
<dbReference type="InterPro" id="IPR001356">
    <property type="entry name" value="HD"/>
</dbReference>
<dbReference type="Proteomes" id="UP000318571">
    <property type="component" value="Chromosome 1"/>
</dbReference>
<dbReference type="GO" id="GO:0009952">
    <property type="term" value="P:anterior/posterior pattern specification"/>
    <property type="evidence" value="ECO:0007669"/>
    <property type="project" value="TreeGrafter"/>
</dbReference>
<comment type="subcellular location">
    <subcellularLocation>
        <location evidence="1 6 7">Nucleus</location>
    </subcellularLocation>
</comment>
<feature type="compositionally biased region" description="Polar residues" evidence="9">
    <location>
        <begin position="136"/>
        <end position="164"/>
    </location>
</feature>
<dbReference type="FunFam" id="1.10.10.60:FF:000055">
    <property type="entry name" value="Homeobox protein Hox-A5"/>
    <property type="match status" value="1"/>
</dbReference>
<feature type="domain" description="Homeobox" evidence="10">
    <location>
        <begin position="216"/>
        <end position="276"/>
    </location>
</feature>
<keyword evidence="12" id="KW-1185">Reference proteome</keyword>
<dbReference type="PRINTS" id="PR00024">
    <property type="entry name" value="HOMEOBOX"/>
</dbReference>
<dbReference type="PRINTS" id="PR00025">
    <property type="entry name" value="ANTENNAPEDIA"/>
</dbReference>
<organism evidence="11 12">
    <name type="scientific">Tigriopus californicus</name>
    <name type="common">Marine copepod</name>
    <dbReference type="NCBI Taxonomy" id="6832"/>
    <lineage>
        <taxon>Eukaryota</taxon>
        <taxon>Metazoa</taxon>
        <taxon>Ecdysozoa</taxon>
        <taxon>Arthropoda</taxon>
        <taxon>Crustacea</taxon>
        <taxon>Multicrustacea</taxon>
        <taxon>Hexanauplia</taxon>
        <taxon>Copepoda</taxon>
        <taxon>Harpacticoida</taxon>
        <taxon>Harpacticidae</taxon>
        <taxon>Tigriopus</taxon>
    </lineage>
</organism>
<feature type="compositionally biased region" description="Low complexity" evidence="9">
    <location>
        <begin position="336"/>
        <end position="345"/>
    </location>
</feature>
<comment type="similarity">
    <text evidence="8">Belongs to the Antp homeobox family.</text>
</comment>
<feature type="region of interest" description="Disordered" evidence="9">
    <location>
        <begin position="105"/>
        <end position="188"/>
    </location>
</feature>
<feature type="DNA-binding region" description="Homeobox" evidence="6">
    <location>
        <begin position="218"/>
        <end position="277"/>
    </location>
</feature>
<evidence type="ECO:0000256" key="9">
    <source>
        <dbReference type="SAM" id="MobiDB-lite"/>
    </source>
</evidence>
<dbReference type="PROSITE" id="PS50071">
    <property type="entry name" value="HOMEOBOX_2"/>
    <property type="match status" value="1"/>
</dbReference>
<evidence type="ECO:0000256" key="4">
    <source>
        <dbReference type="ARBA" id="ARBA00023155"/>
    </source>
</evidence>
<dbReference type="OMA" id="AQTHIMS"/>
<dbReference type="GO" id="GO:0000981">
    <property type="term" value="F:DNA-binding transcription factor activity, RNA polymerase II-specific"/>
    <property type="evidence" value="ECO:0007669"/>
    <property type="project" value="InterPro"/>
</dbReference>
<dbReference type="SUPFAM" id="SSF46689">
    <property type="entry name" value="Homeodomain-like"/>
    <property type="match status" value="1"/>
</dbReference>
<dbReference type="CDD" id="cd00086">
    <property type="entry name" value="homeodomain"/>
    <property type="match status" value="1"/>
</dbReference>
<gene>
    <name evidence="11" type="ORF">TCAL_14279</name>
</gene>
<evidence type="ECO:0000256" key="7">
    <source>
        <dbReference type="RuleBase" id="RU000682"/>
    </source>
</evidence>
<keyword evidence="2" id="KW-0217">Developmental protein</keyword>
<dbReference type="PROSITE" id="PS00027">
    <property type="entry name" value="HOMEOBOX_1"/>
    <property type="match status" value="1"/>
</dbReference>
<dbReference type="GO" id="GO:0045944">
    <property type="term" value="P:positive regulation of transcription by RNA polymerase II"/>
    <property type="evidence" value="ECO:0007669"/>
    <property type="project" value="TreeGrafter"/>
</dbReference>
<dbReference type="Gene3D" id="1.10.10.60">
    <property type="entry name" value="Homeodomain-like"/>
    <property type="match status" value="1"/>
</dbReference>
<dbReference type="PANTHER" id="PTHR45771">
    <property type="entry name" value="HOMEOTIC PROTEIN DEFORMED"/>
    <property type="match status" value="1"/>
</dbReference>
<evidence type="ECO:0000259" key="10">
    <source>
        <dbReference type="PROSITE" id="PS50071"/>
    </source>
</evidence>
<evidence type="ECO:0000256" key="1">
    <source>
        <dbReference type="ARBA" id="ARBA00004123"/>
    </source>
</evidence>
<dbReference type="AlphaFoldDB" id="A0A553NUK1"/>
<name>A0A553NUK1_TIGCA</name>
<feature type="compositionally biased region" description="Low complexity" evidence="9">
    <location>
        <begin position="302"/>
        <end position="329"/>
    </location>
</feature>
<evidence type="ECO:0000256" key="8">
    <source>
        <dbReference type="RuleBase" id="RU004442"/>
    </source>
</evidence>
<feature type="compositionally biased region" description="Gly residues" evidence="9">
    <location>
        <begin position="114"/>
        <end position="124"/>
    </location>
</feature>
<keyword evidence="5 6" id="KW-0539">Nucleus</keyword>
<dbReference type="InterPro" id="IPR009057">
    <property type="entry name" value="Homeodomain-like_sf"/>
</dbReference>
<dbReference type="InterPro" id="IPR017970">
    <property type="entry name" value="Homeobox_CS"/>
</dbReference>
<dbReference type="STRING" id="6832.A0A553NUK1"/>
<evidence type="ECO:0000256" key="3">
    <source>
        <dbReference type="ARBA" id="ARBA00023125"/>
    </source>
</evidence>
<dbReference type="SMART" id="SM00389">
    <property type="entry name" value="HOX"/>
    <property type="match status" value="1"/>
</dbReference>
<feature type="compositionally biased region" description="Low complexity" evidence="9">
    <location>
        <begin position="354"/>
        <end position="382"/>
    </location>
</feature>
<protein>
    <recommendedName>
        <fullName evidence="10">Homeobox domain-containing protein</fullName>
    </recommendedName>
</protein>
<sequence>MSSFLMNSGSYVDPKFLTGEDYSQAGYVHHHHSTSDYYGHQAAAAAAVAGVQYPNYPGVNSQHAAAAAYSREAAAMGYGGYYQQCGMSPHQQAMHMAAGHLSSSSSLVSNSGLASGGSGGGGGMTRSPVASPQPPGSTGSSNNHPQLLGSYQSPQHNSTPQPQLTPIGHDGGMSSDCSDDDCGGEGGGNGQIPVVYPWMKKIHVAGAGNGAFQPGMEPKRQRTAYTRHQILELEKEFHFNRYLTRRRRIEIAHALCLSERQIKIWFQNRRMKYKKDNKLPNTKNVRRKTNPAGVTTHINPKTSASSSSSSSTSNQNNRTTSNISISGTNPASGQLQSPPHQQQQQQHHHHHPQQQHSSSSDMGVGASASIASSSSPNLSQSSYTTCSSGFGIKQNIQGYHLVTTMPS</sequence>
<dbReference type="Pfam" id="PF00046">
    <property type="entry name" value="Homeodomain"/>
    <property type="match status" value="1"/>
</dbReference>
<feature type="region of interest" description="Disordered" evidence="9">
    <location>
        <begin position="276"/>
        <end position="385"/>
    </location>
</feature>
<evidence type="ECO:0000256" key="2">
    <source>
        <dbReference type="ARBA" id="ARBA00022473"/>
    </source>
</evidence>
<dbReference type="InterPro" id="IPR017995">
    <property type="entry name" value="Homeobox_antennapedia"/>
</dbReference>
<dbReference type="InterPro" id="IPR001827">
    <property type="entry name" value="Homeobox_Antennapedia_CS"/>
</dbReference>
<evidence type="ECO:0000313" key="12">
    <source>
        <dbReference type="Proteomes" id="UP000318571"/>
    </source>
</evidence>
<dbReference type="PANTHER" id="PTHR45771:SF6">
    <property type="entry name" value="HOMEOTIC PROTEIN SEX COMBS REDUCED"/>
    <property type="match status" value="1"/>
</dbReference>
<dbReference type="PROSITE" id="PS00032">
    <property type="entry name" value="ANTENNAPEDIA"/>
    <property type="match status" value="1"/>
</dbReference>